<dbReference type="PANTHER" id="PTHR43877">
    <property type="entry name" value="AMINOALKYLPHOSPHONATE N-ACETYLTRANSFERASE-RELATED-RELATED"/>
    <property type="match status" value="1"/>
</dbReference>
<sequence>MIVEPGFAGSERAEVAAMFWDAFGRKLDRLLFPKANALPFIAGALDPRFALSAREAPGGALIGIAGLKDTGGGLLSATALDLARHYGRFGALWRGPLLDMTDRPAAPGELLIDGLFVRPSMRGRGAGTRLIDATMEEARARNLSRVGLDVAEWNVRARELYRREGFTDRGRKSAGLLGPVLGVPAFLRMTRDL</sequence>
<dbReference type="SUPFAM" id="SSF55729">
    <property type="entry name" value="Acyl-CoA N-acyltransferases (Nat)"/>
    <property type="match status" value="1"/>
</dbReference>
<keyword evidence="5" id="KW-1185">Reference proteome</keyword>
<evidence type="ECO:0000259" key="3">
    <source>
        <dbReference type="PROSITE" id="PS51186"/>
    </source>
</evidence>
<dbReference type="Proteomes" id="UP001265259">
    <property type="component" value="Unassembled WGS sequence"/>
</dbReference>
<dbReference type="Pfam" id="PF00583">
    <property type="entry name" value="Acetyltransf_1"/>
    <property type="match status" value="1"/>
</dbReference>
<comment type="caution">
    <text evidence="4">The sequence shown here is derived from an EMBL/GenBank/DDBJ whole genome shotgun (WGS) entry which is preliminary data.</text>
</comment>
<dbReference type="InterPro" id="IPR016181">
    <property type="entry name" value="Acyl_CoA_acyltransferase"/>
</dbReference>
<evidence type="ECO:0000256" key="1">
    <source>
        <dbReference type="ARBA" id="ARBA00022679"/>
    </source>
</evidence>
<name>A0ABU3DC85_9RHOB</name>
<keyword evidence="1" id="KW-0808">Transferase</keyword>
<accession>A0ABU3DC85</accession>
<protein>
    <submittedName>
        <fullName evidence="4">GNAT family N-acetyltransferase</fullName>
    </submittedName>
</protein>
<reference evidence="4 5" key="1">
    <citation type="submission" date="2023-09" db="EMBL/GenBank/DDBJ databases">
        <authorList>
            <person name="Rey-Velasco X."/>
        </authorList>
    </citation>
    <scope>NUCLEOTIDE SEQUENCE [LARGE SCALE GENOMIC DNA]</scope>
    <source>
        <strain evidence="4 5">F158</strain>
    </source>
</reference>
<dbReference type="PROSITE" id="PS51186">
    <property type="entry name" value="GNAT"/>
    <property type="match status" value="1"/>
</dbReference>
<evidence type="ECO:0000313" key="4">
    <source>
        <dbReference type="EMBL" id="MDT0681323.1"/>
    </source>
</evidence>
<dbReference type="RefSeq" id="WP_311688919.1">
    <property type="nucleotide sequence ID" value="NZ_JAVRHL010000001.1"/>
</dbReference>
<proteinExistence type="predicted"/>
<dbReference type="EMBL" id="JAVRHL010000001">
    <property type="protein sequence ID" value="MDT0681323.1"/>
    <property type="molecule type" value="Genomic_DNA"/>
</dbReference>
<keyword evidence="2" id="KW-0012">Acyltransferase</keyword>
<organism evidence="4 5">
    <name type="scientific">Tropicimonas omnivorans</name>
    <dbReference type="NCBI Taxonomy" id="3075590"/>
    <lineage>
        <taxon>Bacteria</taxon>
        <taxon>Pseudomonadati</taxon>
        <taxon>Pseudomonadota</taxon>
        <taxon>Alphaproteobacteria</taxon>
        <taxon>Rhodobacterales</taxon>
        <taxon>Roseobacteraceae</taxon>
        <taxon>Tropicimonas</taxon>
    </lineage>
</organism>
<evidence type="ECO:0000313" key="5">
    <source>
        <dbReference type="Proteomes" id="UP001265259"/>
    </source>
</evidence>
<dbReference type="InterPro" id="IPR000182">
    <property type="entry name" value="GNAT_dom"/>
</dbReference>
<dbReference type="CDD" id="cd04301">
    <property type="entry name" value="NAT_SF"/>
    <property type="match status" value="1"/>
</dbReference>
<evidence type="ECO:0000256" key="2">
    <source>
        <dbReference type="ARBA" id="ARBA00023315"/>
    </source>
</evidence>
<feature type="domain" description="N-acetyltransferase" evidence="3">
    <location>
        <begin position="51"/>
        <end position="193"/>
    </location>
</feature>
<dbReference type="InterPro" id="IPR050832">
    <property type="entry name" value="Bact_Acetyltransf"/>
</dbReference>
<gene>
    <name evidence="4" type="ORF">RM543_01400</name>
</gene>
<dbReference type="PANTHER" id="PTHR43877:SF2">
    <property type="entry name" value="AMINOALKYLPHOSPHONATE N-ACETYLTRANSFERASE-RELATED"/>
    <property type="match status" value="1"/>
</dbReference>
<dbReference type="Gene3D" id="3.40.630.30">
    <property type="match status" value="1"/>
</dbReference>